<evidence type="ECO:0000313" key="1">
    <source>
        <dbReference type="EMBL" id="KAF9484287.1"/>
    </source>
</evidence>
<dbReference type="AlphaFoldDB" id="A0A9P5Z9W8"/>
<dbReference type="EMBL" id="MU155145">
    <property type="protein sequence ID" value="KAF9484287.1"/>
    <property type="molecule type" value="Genomic_DNA"/>
</dbReference>
<evidence type="ECO:0000313" key="2">
    <source>
        <dbReference type="Proteomes" id="UP000807469"/>
    </source>
</evidence>
<gene>
    <name evidence="1" type="ORF">BDN70DRAFT_872782</name>
</gene>
<dbReference type="OrthoDB" id="3054858at2759"/>
<accession>A0A9P5Z9W8</accession>
<keyword evidence="2" id="KW-1185">Reference proteome</keyword>
<reference evidence="1" key="1">
    <citation type="submission" date="2020-11" db="EMBL/GenBank/DDBJ databases">
        <authorList>
            <consortium name="DOE Joint Genome Institute"/>
            <person name="Ahrendt S."/>
            <person name="Riley R."/>
            <person name="Andreopoulos W."/>
            <person name="Labutti K."/>
            <person name="Pangilinan J."/>
            <person name="Ruiz-Duenas F.J."/>
            <person name="Barrasa J.M."/>
            <person name="Sanchez-Garcia M."/>
            <person name="Camarero S."/>
            <person name="Miyauchi S."/>
            <person name="Serrano A."/>
            <person name="Linde D."/>
            <person name="Babiker R."/>
            <person name="Drula E."/>
            <person name="Ayuso-Fernandez I."/>
            <person name="Pacheco R."/>
            <person name="Padilla G."/>
            <person name="Ferreira P."/>
            <person name="Barriuso J."/>
            <person name="Kellner H."/>
            <person name="Castanera R."/>
            <person name="Alfaro M."/>
            <person name="Ramirez L."/>
            <person name="Pisabarro A.G."/>
            <person name="Kuo A."/>
            <person name="Tritt A."/>
            <person name="Lipzen A."/>
            <person name="He G."/>
            <person name="Yan M."/>
            <person name="Ng V."/>
            <person name="Cullen D."/>
            <person name="Martin F."/>
            <person name="Rosso M.-N."/>
            <person name="Henrissat B."/>
            <person name="Hibbett D."/>
            <person name="Martinez A.T."/>
            <person name="Grigoriev I.V."/>
        </authorList>
    </citation>
    <scope>NUCLEOTIDE SEQUENCE</scope>
    <source>
        <strain evidence="1">CIRM-BRFM 674</strain>
    </source>
</reference>
<dbReference type="InterPro" id="IPR032675">
    <property type="entry name" value="LRR_dom_sf"/>
</dbReference>
<sequence length="505" mass="57358">MLADYMENIGYIQTFQRDVVDSDWERFDIYAKHVRKIGYRSHRASSMKSIAIDDKILRQLETRGNSRILLPRLKVVLAEPGKNSIPATLLLSDSVRSVFLKPSPDFMEDILQFLHAMTRAHSIKSLAFDETDEDWQPEQFAEITRALEILMKNVDLEEFSCEWLPLSGDDNSMMGSLMQMRNLQKLSIFMELPKLKATLETSTISESKMTNLAIWTGSDGFSDLPDILANLQPAGLQTFEIHPPWGAPYTFLNREEVQSLMSALEEHCSARALTIVDIEIVPDYPPPRINPSGAIIEYGMIRPLFSFSNIRELCLADHTMDLTDEEIKELAMSWPRLEALFLSLYCPPGFRPRATLKCLLWLAIYCKHLSQMKFVFDATRHVADSDLEIVSRAVEARTKLEMFDVGDSSIDKPDQVAAFFSRIFPNLAPQDLHWSDDDGFDEECQDMWENVTSMMEGRSPICEDEQEMSEDGSTTYEDVLADVADAIRGGSTMYEEGSSASEDSE</sequence>
<name>A0A9P5Z9W8_9AGAR</name>
<organism evidence="1 2">
    <name type="scientific">Pholiota conissans</name>
    <dbReference type="NCBI Taxonomy" id="109636"/>
    <lineage>
        <taxon>Eukaryota</taxon>
        <taxon>Fungi</taxon>
        <taxon>Dikarya</taxon>
        <taxon>Basidiomycota</taxon>
        <taxon>Agaricomycotina</taxon>
        <taxon>Agaricomycetes</taxon>
        <taxon>Agaricomycetidae</taxon>
        <taxon>Agaricales</taxon>
        <taxon>Agaricineae</taxon>
        <taxon>Strophariaceae</taxon>
        <taxon>Pholiota</taxon>
    </lineage>
</organism>
<proteinExistence type="predicted"/>
<dbReference type="Proteomes" id="UP000807469">
    <property type="component" value="Unassembled WGS sequence"/>
</dbReference>
<comment type="caution">
    <text evidence="1">The sequence shown here is derived from an EMBL/GenBank/DDBJ whole genome shotgun (WGS) entry which is preliminary data.</text>
</comment>
<dbReference type="Gene3D" id="3.80.10.10">
    <property type="entry name" value="Ribonuclease Inhibitor"/>
    <property type="match status" value="1"/>
</dbReference>
<protein>
    <submittedName>
        <fullName evidence="1">Uncharacterized protein</fullName>
    </submittedName>
</protein>